<organism evidence="2">
    <name type="scientific">freshwater metagenome</name>
    <dbReference type="NCBI Taxonomy" id="449393"/>
    <lineage>
        <taxon>unclassified sequences</taxon>
        <taxon>metagenomes</taxon>
        <taxon>ecological metagenomes</taxon>
    </lineage>
</organism>
<dbReference type="InterPro" id="IPR000792">
    <property type="entry name" value="Tscrpt_reg_LuxR_C"/>
</dbReference>
<dbReference type="Pfam" id="PF00196">
    <property type="entry name" value="GerE"/>
    <property type="match status" value="1"/>
</dbReference>
<dbReference type="SUPFAM" id="SSF46894">
    <property type="entry name" value="C-terminal effector domain of the bipartite response regulators"/>
    <property type="match status" value="1"/>
</dbReference>
<name>A0A6J6EJH3_9ZZZZ</name>
<dbReference type="InterPro" id="IPR036388">
    <property type="entry name" value="WH-like_DNA-bd_sf"/>
</dbReference>
<dbReference type="SMART" id="SM00421">
    <property type="entry name" value="HTH_LUXR"/>
    <property type="match status" value="1"/>
</dbReference>
<dbReference type="EMBL" id="CAEZTJ010000127">
    <property type="protein sequence ID" value="CAB4573118.1"/>
    <property type="molecule type" value="Genomic_DNA"/>
</dbReference>
<reference evidence="2" key="1">
    <citation type="submission" date="2020-05" db="EMBL/GenBank/DDBJ databases">
        <authorList>
            <person name="Chiriac C."/>
            <person name="Salcher M."/>
            <person name="Ghai R."/>
            <person name="Kavagutti S V."/>
        </authorList>
    </citation>
    <scope>NUCLEOTIDE SEQUENCE</scope>
</reference>
<sequence length="238" mass="26545">MIHHLSCIADHLSTASTFDDAIEGIAMYACLSGGASRFYLAKIEKDLQVSHLADIGFDARFAAHRAYGEMVATQLMIGHPSHHSLVFIEHDREYRRGFKTNYGVADGSDWKCTILMAISPRHVASLTLPTLTEESVVDVNYFNSIRSMLSIFLKSHKEPVVKSSDGKLAVDSALQERETDSTFLTERQEIILRMIKSGDTNSAIAERMGYSESLIRQETIAIYRKLGISGRKDLDTGR</sequence>
<dbReference type="InterPro" id="IPR016032">
    <property type="entry name" value="Sig_transdc_resp-reg_C-effctor"/>
</dbReference>
<dbReference type="GO" id="GO:0006355">
    <property type="term" value="P:regulation of DNA-templated transcription"/>
    <property type="evidence" value="ECO:0007669"/>
    <property type="project" value="InterPro"/>
</dbReference>
<protein>
    <submittedName>
        <fullName evidence="2">Unannotated protein</fullName>
    </submittedName>
</protein>
<accession>A0A6J6EJH3</accession>
<proteinExistence type="predicted"/>
<dbReference type="Gene3D" id="1.10.10.10">
    <property type="entry name" value="Winged helix-like DNA-binding domain superfamily/Winged helix DNA-binding domain"/>
    <property type="match status" value="1"/>
</dbReference>
<gene>
    <name evidence="2" type="ORF">UFOPK1650_00819</name>
</gene>
<dbReference type="GO" id="GO:0003677">
    <property type="term" value="F:DNA binding"/>
    <property type="evidence" value="ECO:0007669"/>
    <property type="project" value="InterPro"/>
</dbReference>
<evidence type="ECO:0000313" key="2">
    <source>
        <dbReference type="EMBL" id="CAB4573118.1"/>
    </source>
</evidence>
<feature type="domain" description="HTH luxR-type" evidence="1">
    <location>
        <begin position="181"/>
        <end position="238"/>
    </location>
</feature>
<evidence type="ECO:0000259" key="1">
    <source>
        <dbReference type="SMART" id="SM00421"/>
    </source>
</evidence>
<dbReference type="AlphaFoldDB" id="A0A6J6EJH3"/>